<gene>
    <name evidence="1" type="ORF">NM09_15430</name>
</gene>
<protein>
    <submittedName>
        <fullName evidence="1">Uncharacterized protein</fullName>
    </submittedName>
</protein>
<name>A0ACC4NU41_9VIBR</name>
<evidence type="ECO:0000313" key="2">
    <source>
        <dbReference type="Proteomes" id="UP000030421"/>
    </source>
</evidence>
<keyword evidence="2" id="KW-1185">Reference proteome</keyword>
<proteinExistence type="predicted"/>
<dbReference type="EMBL" id="JRWR01000012">
    <property type="protein sequence ID" value="KHD23899.1"/>
    <property type="molecule type" value="Genomic_DNA"/>
</dbReference>
<dbReference type="Proteomes" id="UP000030421">
    <property type="component" value="Unassembled WGS sequence"/>
</dbReference>
<reference evidence="1" key="1">
    <citation type="submission" date="2014-10" db="EMBL/GenBank/DDBJ databases">
        <title>Genome sequencing of Vibrio caribbeanicus T14.</title>
        <authorList>
            <person name="Chan K.-G."/>
            <person name="Mohamad N.I."/>
        </authorList>
    </citation>
    <scope>NUCLEOTIDE SEQUENCE</scope>
    <source>
        <strain evidence="1">T14</strain>
    </source>
</reference>
<evidence type="ECO:0000313" key="1">
    <source>
        <dbReference type="EMBL" id="KHD23899.1"/>
    </source>
</evidence>
<organism evidence="1 2">
    <name type="scientific">Vibrio caribbeanicus</name>
    <dbReference type="NCBI Taxonomy" id="701175"/>
    <lineage>
        <taxon>Bacteria</taxon>
        <taxon>Pseudomonadati</taxon>
        <taxon>Pseudomonadota</taxon>
        <taxon>Gammaproteobacteria</taxon>
        <taxon>Vibrionales</taxon>
        <taxon>Vibrionaceae</taxon>
        <taxon>Vibrio</taxon>
    </lineage>
</organism>
<sequence>MFASNNLYKIIFERHKSNPHIDELVIISGYLGPKPVQDLKNLPLKVSVYYGMYGSDGINPHLHSKLLQCQAYNNLNIFYCTRGIHSKCYIWKSKGKIIDVISGSANFSMNGLTTPFREILSNVDHSTYNEIHEYENYIKDISIKCDNFISNKNRRHKFENKLSLSTHELVEQTRCRLSLLNKKGEVPNKSGLNWGYSSGNVSPGDSYLPVRKEHLRNHPNLFPPKQQKPSTNTTGRPHRHNDVIEIIWDDGVLMEGLLEQSQDFNGIKYPKAISSSPKKNILGSYLRSRLGLKPTEKVTKQHLESYGRSDVTVSMLTNGIYLFDFSSLDIRI</sequence>
<accession>A0ACC4NU41</accession>
<comment type="caution">
    <text evidence="1">The sequence shown here is derived from an EMBL/GenBank/DDBJ whole genome shotgun (WGS) entry which is preliminary data.</text>
</comment>